<dbReference type="InterPro" id="IPR019734">
    <property type="entry name" value="TPR_rpt"/>
</dbReference>
<reference evidence="4" key="1">
    <citation type="submission" date="2021-02" db="EMBL/GenBank/DDBJ databases">
        <authorList>
            <person name="Nowell W R."/>
        </authorList>
    </citation>
    <scope>NUCLEOTIDE SEQUENCE</scope>
</reference>
<proteinExistence type="predicted"/>
<dbReference type="PROSITE" id="PS50005">
    <property type="entry name" value="TPR"/>
    <property type="match status" value="2"/>
</dbReference>
<dbReference type="Pfam" id="PF13424">
    <property type="entry name" value="TPR_12"/>
    <property type="match status" value="2"/>
</dbReference>
<keyword evidence="2 3" id="KW-0802">TPR repeat</keyword>
<dbReference type="EMBL" id="CAJNOT010000927">
    <property type="protein sequence ID" value="CAF1111110.1"/>
    <property type="molecule type" value="Genomic_DNA"/>
</dbReference>
<protein>
    <submittedName>
        <fullName evidence="4">Uncharacterized protein</fullName>
    </submittedName>
</protein>
<dbReference type="Gene3D" id="1.25.40.10">
    <property type="entry name" value="Tetratricopeptide repeat domain"/>
    <property type="match status" value="3"/>
</dbReference>
<feature type="repeat" description="TPR" evidence="3">
    <location>
        <begin position="509"/>
        <end position="542"/>
    </location>
</feature>
<dbReference type="SMART" id="SM00028">
    <property type="entry name" value="TPR"/>
    <property type="match status" value="6"/>
</dbReference>
<dbReference type="PROSITE" id="PS50293">
    <property type="entry name" value="TPR_REGION"/>
    <property type="match status" value="1"/>
</dbReference>
<dbReference type="PANTHER" id="PTHR45641:SF19">
    <property type="entry name" value="NEPHROCYSTIN-3"/>
    <property type="match status" value="1"/>
</dbReference>
<dbReference type="SUPFAM" id="SSF48452">
    <property type="entry name" value="TPR-like"/>
    <property type="match status" value="1"/>
</dbReference>
<evidence type="ECO:0000256" key="2">
    <source>
        <dbReference type="ARBA" id="ARBA00022803"/>
    </source>
</evidence>
<organism evidence="4">
    <name type="scientific">Rotaria sordida</name>
    <dbReference type="NCBI Taxonomy" id="392033"/>
    <lineage>
        <taxon>Eukaryota</taxon>
        <taxon>Metazoa</taxon>
        <taxon>Spiralia</taxon>
        <taxon>Gnathifera</taxon>
        <taxon>Rotifera</taxon>
        <taxon>Eurotatoria</taxon>
        <taxon>Bdelloidea</taxon>
        <taxon>Philodinida</taxon>
        <taxon>Philodinidae</taxon>
        <taxon>Rotaria</taxon>
    </lineage>
</organism>
<feature type="repeat" description="TPR" evidence="3">
    <location>
        <begin position="467"/>
        <end position="500"/>
    </location>
</feature>
<dbReference type="Pfam" id="PF13374">
    <property type="entry name" value="TPR_10"/>
    <property type="match status" value="1"/>
</dbReference>
<name>A0A814PVU0_9BILA</name>
<evidence type="ECO:0000256" key="3">
    <source>
        <dbReference type="PROSITE-ProRule" id="PRU00339"/>
    </source>
</evidence>
<keyword evidence="1" id="KW-0677">Repeat</keyword>
<gene>
    <name evidence="4" type="ORF">ZHD862_LOCUS18119</name>
</gene>
<accession>A0A814PVU0</accession>
<dbReference type="PANTHER" id="PTHR45641">
    <property type="entry name" value="TETRATRICOPEPTIDE REPEAT PROTEIN (AFU_ORTHOLOGUE AFUA_6G03870)"/>
    <property type="match status" value="1"/>
</dbReference>
<dbReference type="AlphaFoldDB" id="A0A814PVU0"/>
<evidence type="ECO:0000256" key="1">
    <source>
        <dbReference type="ARBA" id="ARBA00022737"/>
    </source>
</evidence>
<dbReference type="InterPro" id="IPR011990">
    <property type="entry name" value="TPR-like_helical_dom_sf"/>
</dbReference>
<evidence type="ECO:0000313" key="4">
    <source>
        <dbReference type="EMBL" id="CAF1111110.1"/>
    </source>
</evidence>
<dbReference type="Proteomes" id="UP000663864">
    <property type="component" value="Unassembled WGS sequence"/>
</dbReference>
<comment type="caution">
    <text evidence="4">The sequence shown here is derived from an EMBL/GenBank/DDBJ whole genome shotgun (WGS) entry which is preliminary data.</text>
</comment>
<sequence>MASNFKLDNNDLEIFTLIWLDAEVNGPENKQTQNDFRQLSIDFKTFDSIYDCELYIESLSIDTRIVLIVSGRLGREMVPRIHEIKQIHLIYVYCFDRKGNLGWTKNYSKIKDVLTEKKDLIKQIRNDNKKEIYQINNESLYINIYTNKSDDQFIYSQLLIDYLLKMKINSIIDKQFFTLCETEYDENNLELKILEEFQQNNSSENSLDLLIKDKFLSKLLTKAFNRKNINLLYLFRFYIRNINQQLELHKCSTSINVYYSYLITDEEFEQLKNSIGKFISINTFLLTTFQHDKAFLALKQANNSKKILFEIFADPSIDDIKPFADIKSFNSSINQSQILFMLGSIFYIEKLSQQDDIWICQMNLSSRNHPDLKNIFERIKEEDGDSETDLLSFGNFLARIGQHDDAEKYYKHVLNELPSNHEDIHVVYRNLGNVAYIKNDYDKSLEYHLKSLEIQKRLFKSDDSNIANSYNCLGVVYFNKNNYKQAINSYEKALNILNLTLENNHTKIATCLNNIGLVYRTEKNYFKALDSYRKVLDIEKKYLSENHSDLGQTYHNIGALYWCCGFYDNAMEYYNLSLENKYQYLPSQHISIAMTLENIGLIHENKNNIQEALKYYKEAAIIYRHTLSPVHSDVLQIENNISRALSHLK</sequence>